<dbReference type="Pfam" id="PF02786">
    <property type="entry name" value="CPSase_L_D2"/>
    <property type="match status" value="1"/>
</dbReference>
<dbReference type="InterPro" id="IPR005481">
    <property type="entry name" value="BC-like_N"/>
</dbReference>
<dbReference type="SUPFAM" id="SSF51246">
    <property type="entry name" value="Rudiment single hybrid motif"/>
    <property type="match status" value="1"/>
</dbReference>
<dbReference type="FunFam" id="2.40.50.100:FF:000003">
    <property type="entry name" value="Acetyl-CoA carboxylase biotin carboxyl carrier protein"/>
    <property type="match status" value="1"/>
</dbReference>
<dbReference type="STRING" id="13706.A0A1X2H1C9"/>
<dbReference type="InterPro" id="IPR005479">
    <property type="entry name" value="CPAse_ATP-bd"/>
</dbReference>
<dbReference type="InParanoid" id="A0A1X2H1C9"/>
<dbReference type="SMART" id="SM00878">
    <property type="entry name" value="Biotin_carb_C"/>
    <property type="match status" value="1"/>
</dbReference>
<evidence type="ECO:0000256" key="2">
    <source>
        <dbReference type="ARBA" id="ARBA00022598"/>
    </source>
</evidence>
<dbReference type="PROSITE" id="PS50968">
    <property type="entry name" value="BIOTINYL_LIPOYL"/>
    <property type="match status" value="1"/>
</dbReference>
<comment type="caution">
    <text evidence="11">The sequence shown here is derived from an EMBL/GenBank/DDBJ whole genome shotgun (WGS) entry which is preliminary data.</text>
</comment>
<dbReference type="SUPFAM" id="SSF56059">
    <property type="entry name" value="Glutathione synthetase ATP-binding domain-like"/>
    <property type="match status" value="1"/>
</dbReference>
<dbReference type="PROSITE" id="PS00867">
    <property type="entry name" value="CPSASE_2"/>
    <property type="match status" value="1"/>
</dbReference>
<dbReference type="Proteomes" id="UP000242180">
    <property type="component" value="Unassembled WGS sequence"/>
</dbReference>
<dbReference type="Gene3D" id="3.30.470.20">
    <property type="entry name" value="ATP-grasp fold, B domain"/>
    <property type="match status" value="1"/>
</dbReference>
<dbReference type="EMBL" id="MCGN01000012">
    <property type="protein sequence ID" value="ORY90456.1"/>
    <property type="molecule type" value="Genomic_DNA"/>
</dbReference>
<dbReference type="GO" id="GO:0005524">
    <property type="term" value="F:ATP binding"/>
    <property type="evidence" value="ECO:0007669"/>
    <property type="project" value="UniProtKB-UniRule"/>
</dbReference>
<accession>A0A1X2H1C9</accession>
<keyword evidence="3 6" id="KW-0547">Nucleotide-binding</keyword>
<dbReference type="Pfam" id="PF00289">
    <property type="entry name" value="Biotin_carb_N"/>
    <property type="match status" value="1"/>
</dbReference>
<evidence type="ECO:0000259" key="9">
    <source>
        <dbReference type="PROSITE" id="PS50975"/>
    </source>
</evidence>
<evidence type="ECO:0008006" key="13">
    <source>
        <dbReference type="Google" id="ProtNLM"/>
    </source>
</evidence>
<dbReference type="InterPro" id="IPR011054">
    <property type="entry name" value="Rudment_hybrid_motif"/>
</dbReference>
<gene>
    <name evidence="11" type="ORF">BCR43DRAFT_508945</name>
</gene>
<dbReference type="OrthoDB" id="196847at2759"/>
<organism evidence="11 12">
    <name type="scientific">Syncephalastrum racemosum</name>
    <name type="common">Filamentous fungus</name>
    <dbReference type="NCBI Taxonomy" id="13706"/>
    <lineage>
        <taxon>Eukaryota</taxon>
        <taxon>Fungi</taxon>
        <taxon>Fungi incertae sedis</taxon>
        <taxon>Mucoromycota</taxon>
        <taxon>Mucoromycotina</taxon>
        <taxon>Mucoromycetes</taxon>
        <taxon>Mucorales</taxon>
        <taxon>Syncephalastraceae</taxon>
        <taxon>Syncephalastrum</taxon>
    </lineage>
</organism>
<evidence type="ECO:0000256" key="3">
    <source>
        <dbReference type="ARBA" id="ARBA00022741"/>
    </source>
</evidence>
<proteinExistence type="predicted"/>
<dbReference type="InterPro" id="IPR000089">
    <property type="entry name" value="Biotin_lipoyl"/>
</dbReference>
<name>A0A1X2H1C9_SYNRA</name>
<dbReference type="GO" id="GO:0046872">
    <property type="term" value="F:metal ion binding"/>
    <property type="evidence" value="ECO:0007669"/>
    <property type="project" value="InterPro"/>
</dbReference>
<dbReference type="PROSITE" id="PS50979">
    <property type="entry name" value="BC"/>
    <property type="match status" value="1"/>
</dbReference>
<dbReference type="SUPFAM" id="SSF51230">
    <property type="entry name" value="Single hybrid motif"/>
    <property type="match status" value="1"/>
</dbReference>
<dbReference type="InterPro" id="IPR050856">
    <property type="entry name" value="Biotin_carboxylase_complex"/>
</dbReference>
<dbReference type="OMA" id="KGDAWSI"/>
<evidence type="ECO:0000313" key="11">
    <source>
        <dbReference type="EMBL" id="ORY90456.1"/>
    </source>
</evidence>
<keyword evidence="2" id="KW-0436">Ligase</keyword>
<dbReference type="PANTHER" id="PTHR18866">
    <property type="entry name" value="CARBOXYLASE:PYRUVATE/ACETYL-COA/PROPIONYL-COA CARBOXYLASE"/>
    <property type="match status" value="1"/>
</dbReference>
<dbReference type="SUPFAM" id="SSF52440">
    <property type="entry name" value="PreATP-grasp domain"/>
    <property type="match status" value="1"/>
</dbReference>
<dbReference type="InterPro" id="IPR011053">
    <property type="entry name" value="Single_hybrid_motif"/>
</dbReference>
<dbReference type="AlphaFoldDB" id="A0A1X2H1C9"/>
<feature type="domain" description="ATP-grasp" evidence="9">
    <location>
        <begin position="115"/>
        <end position="309"/>
    </location>
</feature>
<feature type="domain" description="Lipoyl-binding" evidence="8">
    <location>
        <begin position="550"/>
        <end position="625"/>
    </location>
</feature>
<evidence type="ECO:0000313" key="12">
    <source>
        <dbReference type="Proteomes" id="UP000242180"/>
    </source>
</evidence>
<evidence type="ECO:0000256" key="6">
    <source>
        <dbReference type="PROSITE-ProRule" id="PRU00409"/>
    </source>
</evidence>
<dbReference type="InterPro" id="IPR011764">
    <property type="entry name" value="Biotin_carboxylation_dom"/>
</dbReference>
<dbReference type="FunFam" id="3.30.1490.20:FF:000003">
    <property type="entry name" value="acetyl-CoA carboxylase isoform X1"/>
    <property type="match status" value="1"/>
</dbReference>
<dbReference type="InterPro" id="IPR016185">
    <property type="entry name" value="PreATP-grasp_dom_sf"/>
</dbReference>
<dbReference type="Gene3D" id="2.40.50.100">
    <property type="match status" value="1"/>
</dbReference>
<evidence type="ECO:0000256" key="4">
    <source>
        <dbReference type="ARBA" id="ARBA00022840"/>
    </source>
</evidence>
<reference evidence="11 12" key="1">
    <citation type="submission" date="2016-07" db="EMBL/GenBank/DDBJ databases">
        <title>Pervasive Adenine N6-methylation of Active Genes in Fungi.</title>
        <authorList>
            <consortium name="DOE Joint Genome Institute"/>
            <person name="Mondo S.J."/>
            <person name="Dannebaum R.O."/>
            <person name="Kuo R.C."/>
            <person name="Labutti K."/>
            <person name="Haridas S."/>
            <person name="Kuo A."/>
            <person name="Salamov A."/>
            <person name="Ahrendt S.R."/>
            <person name="Lipzen A."/>
            <person name="Sullivan W."/>
            <person name="Andreopoulos W.B."/>
            <person name="Clum A."/>
            <person name="Lindquist E."/>
            <person name="Daum C."/>
            <person name="Ramamoorthy G.K."/>
            <person name="Gryganskyi A."/>
            <person name="Culley D."/>
            <person name="Magnuson J.K."/>
            <person name="James T.Y."/>
            <person name="O'Malley M.A."/>
            <person name="Stajich J.E."/>
            <person name="Spatafora J.W."/>
            <person name="Visel A."/>
            <person name="Grigoriev I.V."/>
        </authorList>
    </citation>
    <scope>NUCLEOTIDE SEQUENCE [LARGE SCALE GENOMIC DNA]</scope>
    <source>
        <strain evidence="11 12">NRRL 2496</strain>
    </source>
</reference>
<feature type="region of interest" description="Disordered" evidence="7">
    <location>
        <begin position="453"/>
        <end position="475"/>
    </location>
</feature>
<keyword evidence="12" id="KW-1185">Reference proteome</keyword>
<dbReference type="CDD" id="cd06850">
    <property type="entry name" value="biotinyl_domain"/>
    <property type="match status" value="1"/>
</dbReference>
<evidence type="ECO:0000256" key="1">
    <source>
        <dbReference type="ARBA" id="ARBA00001953"/>
    </source>
</evidence>
<protein>
    <recommendedName>
        <fullName evidence="13">Carbamoyl-phosphate synthase L chain, ATP binding domain-domain-containing protein</fullName>
    </recommendedName>
</protein>
<evidence type="ECO:0000256" key="5">
    <source>
        <dbReference type="ARBA" id="ARBA00023267"/>
    </source>
</evidence>
<dbReference type="PROSITE" id="PS00188">
    <property type="entry name" value="BIOTIN"/>
    <property type="match status" value="1"/>
</dbReference>
<keyword evidence="5" id="KW-0092">Biotin</keyword>
<comment type="cofactor">
    <cofactor evidence="1">
        <name>biotin</name>
        <dbReference type="ChEBI" id="CHEBI:57586"/>
    </cofactor>
</comment>
<evidence type="ECO:0000259" key="10">
    <source>
        <dbReference type="PROSITE" id="PS50979"/>
    </source>
</evidence>
<dbReference type="InterPro" id="IPR005482">
    <property type="entry name" value="Biotin_COase_C"/>
</dbReference>
<dbReference type="InterPro" id="IPR001882">
    <property type="entry name" value="Biotin_BS"/>
</dbReference>
<dbReference type="PROSITE" id="PS50975">
    <property type="entry name" value="ATP_GRASP"/>
    <property type="match status" value="1"/>
</dbReference>
<dbReference type="Pfam" id="PF02785">
    <property type="entry name" value="Biotin_carb_C"/>
    <property type="match status" value="1"/>
</dbReference>
<feature type="domain" description="Biotin carboxylation" evidence="10">
    <location>
        <begin position="1"/>
        <end position="442"/>
    </location>
</feature>
<keyword evidence="4 6" id="KW-0067">ATP-binding</keyword>
<sequence length="630" mass="68149">MTRILVANRGEIAIRVLTAAAELGYQTAAVYSDDKDTSHCDHAHVSVKLRSPASFLNPQHIIEAAKSVQATAIHPGYGFLSESTELANQCQASGILFIGPSSACIDAVGDKVSARQVALAAGVPVIPGLEQSITDPSEVYAFANQHGYPIMLKARDGGGGRGIRMVHTQDELPDALQRCINESPSKQVFVEKAVTGAKHIEVQILGDRHGGLIHLLERDCSAQRRYQKILEVAPCPSLPDTLRAAILDSAVRLGRHIRYDSAGTVEFLVRPDQNAFYFLEVNPRIQVEHTISEQINQVDLVQSQIRVAFGERLGQLGLTQDRIHVPRLVSIQARVVAENPWKDNMLSVGRINHVAFPQGQGIRVDTWISPGCVVLPSFDSLLAKVIVTGQSFADACAKLKLALARTEIQGVDTNLDFLSALLDSPYVAQHNMANLHIKTLEEQMPALLEAGTAVAQGRKQSKKSSSPETAAVAQAPTALQFKPGDAFNMEIADPKDPNTQQLHTVQIETISTNNFPDEFVAHMQSASGSLPNPFSLTLTRKSAVGDMRRKASSRNPNELGSPVTGMVVEFNVQEGDIVEVGQQVFVVSAMKMETVVKSSVAGRVQRVCAKENDLVEAGDLLLELAGDSKL</sequence>
<dbReference type="InterPro" id="IPR011761">
    <property type="entry name" value="ATP-grasp"/>
</dbReference>
<dbReference type="GO" id="GO:0016874">
    <property type="term" value="F:ligase activity"/>
    <property type="evidence" value="ECO:0007669"/>
    <property type="project" value="UniProtKB-KW"/>
</dbReference>
<evidence type="ECO:0000256" key="7">
    <source>
        <dbReference type="SAM" id="MobiDB-lite"/>
    </source>
</evidence>
<evidence type="ECO:0000259" key="8">
    <source>
        <dbReference type="PROSITE" id="PS50968"/>
    </source>
</evidence>
<dbReference type="Pfam" id="PF00364">
    <property type="entry name" value="Biotin_lipoyl"/>
    <property type="match status" value="1"/>
</dbReference>
<dbReference type="PANTHER" id="PTHR18866:SF33">
    <property type="entry name" value="METHYLCROTONOYL-COA CARBOXYLASE SUBUNIT ALPHA, MITOCHONDRIAL-RELATED"/>
    <property type="match status" value="1"/>
</dbReference>